<keyword evidence="1" id="KW-0812">Transmembrane</keyword>
<evidence type="ECO:0000256" key="2">
    <source>
        <dbReference type="SAM" id="SignalP"/>
    </source>
</evidence>
<sequence length="383" mass="43043">MRTSSPLGILPLLIFTFRCVGAQTTGTCESPQFLELRERGIINCVFHEEFYSVLWYNTTEYFNNDPILGYQNRIKTGVGYESQEFDIYPNGSLIINRVSLQHDLFTVVYLHTEEDVPIFIHIQVVVVDEPEVAFPVINLCGNSSRYCYSQINSSSVKCSVSKVRPEIIVSLCARTIYGDQNISTESFSTTDGGRYTSTETSMDVFHYSRLLTLLVCKVSSPPGTLRHNESMILVQNSGIRSLPQADKMTVRYFERNTMLKLDCTDKDIGFVVWRKMTTNSVSKSEVVLYSLFIGEIVTEIYAEDVSTEGRGSLVIPQIQVNHEGRYVCIYGDGLSDGATLYDVNIIGDFLPQNHNSKGLPWIIVIVVVFLVAVLAVIIGVIRK</sequence>
<name>A0A9Q1CTV4_HOLLE</name>
<dbReference type="EMBL" id="JAIZAY010000001">
    <property type="protein sequence ID" value="KAJ8051036.1"/>
    <property type="molecule type" value="Genomic_DNA"/>
</dbReference>
<feature type="signal peptide" evidence="2">
    <location>
        <begin position="1"/>
        <end position="22"/>
    </location>
</feature>
<evidence type="ECO:0000256" key="1">
    <source>
        <dbReference type="SAM" id="Phobius"/>
    </source>
</evidence>
<keyword evidence="1" id="KW-1133">Transmembrane helix</keyword>
<keyword evidence="2" id="KW-0732">Signal</keyword>
<dbReference type="InterPro" id="IPR036179">
    <property type="entry name" value="Ig-like_dom_sf"/>
</dbReference>
<dbReference type="Gene3D" id="2.60.40.10">
    <property type="entry name" value="Immunoglobulins"/>
    <property type="match status" value="1"/>
</dbReference>
<dbReference type="OrthoDB" id="427518at2759"/>
<keyword evidence="4" id="KW-1185">Reference proteome</keyword>
<dbReference type="AlphaFoldDB" id="A0A9Q1CTV4"/>
<organism evidence="3 4">
    <name type="scientific">Holothuria leucospilota</name>
    <name type="common">Black long sea cucumber</name>
    <name type="synonym">Mertensiothuria leucospilota</name>
    <dbReference type="NCBI Taxonomy" id="206669"/>
    <lineage>
        <taxon>Eukaryota</taxon>
        <taxon>Metazoa</taxon>
        <taxon>Echinodermata</taxon>
        <taxon>Eleutherozoa</taxon>
        <taxon>Echinozoa</taxon>
        <taxon>Holothuroidea</taxon>
        <taxon>Aspidochirotacea</taxon>
        <taxon>Aspidochirotida</taxon>
        <taxon>Holothuriidae</taxon>
        <taxon>Holothuria</taxon>
    </lineage>
</organism>
<comment type="caution">
    <text evidence="3">The sequence shown here is derived from an EMBL/GenBank/DDBJ whole genome shotgun (WGS) entry which is preliminary data.</text>
</comment>
<evidence type="ECO:0000313" key="4">
    <source>
        <dbReference type="Proteomes" id="UP001152320"/>
    </source>
</evidence>
<dbReference type="Proteomes" id="UP001152320">
    <property type="component" value="Chromosome 1"/>
</dbReference>
<reference evidence="3" key="1">
    <citation type="submission" date="2021-10" db="EMBL/GenBank/DDBJ databases">
        <title>Tropical sea cucumber genome reveals ecological adaptation and Cuvierian tubules defense mechanism.</title>
        <authorList>
            <person name="Chen T."/>
        </authorList>
    </citation>
    <scope>NUCLEOTIDE SEQUENCE</scope>
    <source>
        <strain evidence="3">Nanhai2018</strain>
        <tissue evidence="3">Muscle</tissue>
    </source>
</reference>
<proteinExistence type="predicted"/>
<gene>
    <name evidence="3" type="ORF">HOLleu_04456</name>
</gene>
<dbReference type="SUPFAM" id="SSF48726">
    <property type="entry name" value="Immunoglobulin"/>
    <property type="match status" value="1"/>
</dbReference>
<protein>
    <recommendedName>
        <fullName evidence="5">Ig-like domain-containing protein</fullName>
    </recommendedName>
</protein>
<keyword evidence="1" id="KW-0472">Membrane</keyword>
<evidence type="ECO:0000313" key="3">
    <source>
        <dbReference type="EMBL" id="KAJ8051036.1"/>
    </source>
</evidence>
<dbReference type="InterPro" id="IPR013783">
    <property type="entry name" value="Ig-like_fold"/>
</dbReference>
<evidence type="ECO:0008006" key="5">
    <source>
        <dbReference type="Google" id="ProtNLM"/>
    </source>
</evidence>
<accession>A0A9Q1CTV4</accession>
<feature type="chain" id="PRO_5040106769" description="Ig-like domain-containing protein" evidence="2">
    <location>
        <begin position="23"/>
        <end position="383"/>
    </location>
</feature>
<feature type="transmembrane region" description="Helical" evidence="1">
    <location>
        <begin position="359"/>
        <end position="381"/>
    </location>
</feature>